<evidence type="ECO:0000313" key="4">
    <source>
        <dbReference type="EMBL" id="KAF3216049.1"/>
    </source>
</evidence>
<dbReference type="InterPro" id="IPR036612">
    <property type="entry name" value="KH_dom_type_1_sf"/>
</dbReference>
<reference evidence="4 5" key="1">
    <citation type="submission" date="2019-06" db="EMBL/GenBank/DDBJ databases">
        <authorList>
            <person name="Palmer J.M."/>
        </authorList>
    </citation>
    <scope>NUCLEOTIDE SEQUENCE [LARGE SCALE GENOMIC DNA]</scope>
    <source>
        <strain evidence="4 5">TWF106</strain>
    </source>
</reference>
<dbReference type="AlphaFoldDB" id="A0A7C8QLT3"/>
<dbReference type="SUPFAM" id="SSF54791">
    <property type="entry name" value="Eukaryotic type KH-domain (KH-domain type I)"/>
    <property type="match status" value="1"/>
</dbReference>
<protein>
    <recommendedName>
        <fullName evidence="3">DUF7905 domain-containing protein</fullName>
    </recommendedName>
</protein>
<feature type="compositionally biased region" description="Low complexity" evidence="2">
    <location>
        <begin position="174"/>
        <end position="184"/>
    </location>
</feature>
<feature type="compositionally biased region" description="Polar residues" evidence="2">
    <location>
        <begin position="192"/>
        <end position="201"/>
    </location>
</feature>
<sequence>MMQRNWYKNIVPPPGSEAGTSMTDASSLPQDPEFANANIWNQDNVPTEAELQAQGEQKAEEVDKWIQDLYQQISAVHKAVEEGIRTTDITRQFYEEAPPTTIPPTPEPSSDQEQAQAPSSRILTFGEIRKDRQNVQGEAARFPAPGRVAPEISTRKKGKNRKAQPQVQEVRIKPTQAPAPQTQPNRVEPQPSFEQNVEQPTPVQPRKFEGPTHDVRKMNYGDNCARENPTGPTGKFYPPYYYLFPVRAGEKPQQSKRDRYAPPDMETRIIGAERHHILAIADVTGTHIKFPQDDPQDFNHETGALSNRVRIWGARSDVEKAKVYLMYLNKHADKDVQSATKKTLGWAKVKALPGQRHRDAATKQEKEQQEKNRYKLPSKNDENFPFTGAFAWPQTEVNPADVLGMNYESLDPVRHDNGVYIVYSYKRHCFRVLGYSQESIDRALDRIYVVFCEIAARNRPQINYTLIQPPRVYCPQVSMDPEHGLGRIIDAYKPSYDSAGVEPRLADDGTLDREPNWEAKRQTLSLANDSYIRAALDNCLKDLNYLRMYAKLRIYFGSLILFGYRRPKYTLHAAEEFREMMKAKLAKNELVRHIGSAEAGHRLRDYCDSFCYPLSNSASSTAVLSPANSRDAEGVMEPDYSTSMYLLVNRRPDPVFELKLEVDFRKSPTGAYTVAARRWLRIPRTETNGSNSVTKKRMPLDLKVVNLDMGAAYQFDLTLGQPFIDFDKMPILNEFVLHLELVNSRDGGNKRVSYIQLPGIKVTNIITKTRYPYYFVGSHYIFEITQYEHIRANEEGNRKPTVNLPSGGFPADYSHHSTTDTLWGASVYNKEWDAAFAKQVDLPIGYAGDWQPSVESFLGDTGKKIFDHGVEGKGGDSYETKTVDGFSELLQKIEFGVKAFYEVKKMVFGDQTRKFIKFDARGERATPPPIQRPNQHPRPEMVVHGIDRQRSGFESQPLTGLSESAGDKEYEFDELAEDTYKGMTAGQRLAMKLGRTKPNPVTAAKSAAYSVYGDSEYSQAVKEKEGLFNGSDLIYEEEDDDSLYTPPPSRSLGARSRGILSSEYGDSEFSAEAKEREGLH</sequence>
<comment type="caution">
    <text evidence="4">The sequence shown here is derived from an EMBL/GenBank/DDBJ whole genome shotgun (WGS) entry which is preliminary data.</text>
</comment>
<feature type="region of interest" description="Disordered" evidence="2">
    <location>
        <begin position="353"/>
        <end position="378"/>
    </location>
</feature>
<feature type="compositionally biased region" description="Polar residues" evidence="2">
    <location>
        <begin position="18"/>
        <end position="29"/>
    </location>
</feature>
<dbReference type="Proteomes" id="UP000472727">
    <property type="component" value="Unassembled WGS sequence"/>
</dbReference>
<feature type="region of interest" description="Disordered" evidence="2">
    <location>
        <begin position="1"/>
        <end position="58"/>
    </location>
</feature>
<dbReference type="GO" id="GO:0003723">
    <property type="term" value="F:RNA binding"/>
    <property type="evidence" value="ECO:0007669"/>
    <property type="project" value="UniProtKB-UniRule"/>
</dbReference>
<dbReference type="Pfam" id="PF25482">
    <property type="entry name" value="DUF7905"/>
    <property type="match status" value="1"/>
</dbReference>
<evidence type="ECO:0000256" key="1">
    <source>
        <dbReference type="PROSITE-ProRule" id="PRU00117"/>
    </source>
</evidence>
<dbReference type="Gene3D" id="3.30.1370.10">
    <property type="entry name" value="K Homology domain, type 1"/>
    <property type="match status" value="1"/>
</dbReference>
<dbReference type="PROSITE" id="PS50084">
    <property type="entry name" value="KH_TYPE_1"/>
    <property type="match status" value="1"/>
</dbReference>
<proteinExistence type="predicted"/>
<feature type="domain" description="DUF7905" evidence="3">
    <location>
        <begin position="516"/>
        <end position="859"/>
    </location>
</feature>
<evidence type="ECO:0000259" key="3">
    <source>
        <dbReference type="Pfam" id="PF25482"/>
    </source>
</evidence>
<dbReference type="InterPro" id="IPR057227">
    <property type="entry name" value="DUF7905"/>
</dbReference>
<evidence type="ECO:0000256" key="2">
    <source>
        <dbReference type="SAM" id="MobiDB-lite"/>
    </source>
</evidence>
<accession>A0A7C8QLT3</accession>
<dbReference type="EMBL" id="WIWS01000051">
    <property type="protein sequence ID" value="KAF3216049.1"/>
    <property type="molecule type" value="Genomic_DNA"/>
</dbReference>
<gene>
    <name evidence="4" type="ORF">TWF106_008552</name>
</gene>
<organism evidence="4 5">
    <name type="scientific">Orbilia oligospora</name>
    <name type="common">Nematode-trapping fungus</name>
    <name type="synonym">Arthrobotrys oligospora</name>
    <dbReference type="NCBI Taxonomy" id="2813651"/>
    <lineage>
        <taxon>Eukaryota</taxon>
        <taxon>Fungi</taxon>
        <taxon>Dikarya</taxon>
        <taxon>Ascomycota</taxon>
        <taxon>Pezizomycotina</taxon>
        <taxon>Orbiliomycetes</taxon>
        <taxon>Orbiliales</taxon>
        <taxon>Orbiliaceae</taxon>
        <taxon>Orbilia</taxon>
    </lineage>
</organism>
<evidence type="ECO:0000313" key="5">
    <source>
        <dbReference type="Proteomes" id="UP000472727"/>
    </source>
</evidence>
<feature type="compositionally biased region" description="Polar residues" evidence="2">
    <location>
        <begin position="109"/>
        <end position="122"/>
    </location>
</feature>
<keyword evidence="1" id="KW-0694">RNA-binding</keyword>
<feature type="compositionally biased region" description="Basic and acidic residues" evidence="2">
    <location>
        <begin position="356"/>
        <end position="378"/>
    </location>
</feature>
<feature type="region of interest" description="Disordered" evidence="2">
    <location>
        <begin position="96"/>
        <end position="213"/>
    </location>
</feature>
<feature type="region of interest" description="Disordered" evidence="2">
    <location>
        <begin position="1031"/>
        <end position="1058"/>
    </location>
</feature>
<name>A0A7C8QLT3_ORBOL</name>